<dbReference type="SUPFAM" id="SSF48371">
    <property type="entry name" value="ARM repeat"/>
    <property type="match status" value="1"/>
</dbReference>
<evidence type="ECO:0000256" key="3">
    <source>
        <dbReference type="ARBA" id="ARBA00022490"/>
    </source>
</evidence>
<dbReference type="AlphaFoldDB" id="A0A835GGQ9"/>
<dbReference type="GO" id="GO:0005737">
    <property type="term" value="C:cytoplasm"/>
    <property type="evidence" value="ECO:0007669"/>
    <property type="project" value="UniProtKB-SubCell"/>
</dbReference>
<evidence type="ECO:0000256" key="2">
    <source>
        <dbReference type="ARBA" id="ARBA00022448"/>
    </source>
</evidence>
<dbReference type="PANTHER" id="PTHR10527">
    <property type="entry name" value="IMPORTIN BETA"/>
    <property type="match status" value="1"/>
</dbReference>
<gene>
    <name evidence="7" type="ORF">HW555_006548</name>
</gene>
<dbReference type="InterPro" id="IPR058584">
    <property type="entry name" value="IMB1_TNPO1-like_TPR"/>
</dbReference>
<dbReference type="InterPro" id="IPR016024">
    <property type="entry name" value="ARM-type_fold"/>
</dbReference>
<reference evidence="7" key="1">
    <citation type="submission" date="2020-08" db="EMBL/GenBank/DDBJ databases">
        <title>Spodoptera exigua strain:BAW_Kor-Di-RS1 Genome sequencing and assembly.</title>
        <authorList>
            <person name="Kim J."/>
            <person name="Nam H.Y."/>
            <person name="Kwon M."/>
            <person name="Choi J.H."/>
            <person name="Cho S.R."/>
            <person name="Kim G.-H."/>
        </authorList>
    </citation>
    <scope>NUCLEOTIDE SEQUENCE</scope>
    <source>
        <strain evidence="7">BAW_Kor-Di-RS1</strain>
        <tissue evidence="7">Whole-body</tissue>
    </source>
</reference>
<evidence type="ECO:0000256" key="4">
    <source>
        <dbReference type="ARBA" id="ARBA00022737"/>
    </source>
</evidence>
<evidence type="ECO:0000259" key="6">
    <source>
        <dbReference type="Pfam" id="PF25574"/>
    </source>
</evidence>
<keyword evidence="3" id="KW-0963">Cytoplasm</keyword>
<dbReference type="GO" id="GO:0006606">
    <property type="term" value="P:protein import into nucleus"/>
    <property type="evidence" value="ECO:0007669"/>
    <property type="project" value="InterPro"/>
</dbReference>
<dbReference type="InterPro" id="IPR040122">
    <property type="entry name" value="Importin_beta"/>
</dbReference>
<evidence type="ECO:0000256" key="5">
    <source>
        <dbReference type="ARBA" id="ARBA00022927"/>
    </source>
</evidence>
<evidence type="ECO:0000256" key="1">
    <source>
        <dbReference type="ARBA" id="ARBA00004496"/>
    </source>
</evidence>
<name>A0A835GGQ9_SPOEX</name>
<protein>
    <recommendedName>
        <fullName evidence="6">Importin subunit beta-1/Transportin-1-like TPR repeats domain-containing protein</fullName>
    </recommendedName>
</protein>
<feature type="domain" description="Importin subunit beta-1/Transportin-1-like TPR repeats" evidence="6">
    <location>
        <begin position="65"/>
        <end position="193"/>
    </location>
</feature>
<keyword evidence="8" id="KW-1185">Reference proteome</keyword>
<comment type="subcellular location">
    <subcellularLocation>
        <location evidence="1">Cytoplasm</location>
    </subcellularLocation>
</comment>
<keyword evidence="5" id="KW-0653">Protein transport</keyword>
<keyword evidence="4" id="KW-0677">Repeat</keyword>
<comment type="caution">
    <text evidence="7">The sequence shown here is derived from an EMBL/GenBank/DDBJ whole genome shotgun (WGS) entry which is preliminary data.</text>
</comment>
<dbReference type="Proteomes" id="UP000648187">
    <property type="component" value="Unassembled WGS sequence"/>
</dbReference>
<keyword evidence="2" id="KW-0813">Transport</keyword>
<evidence type="ECO:0000313" key="7">
    <source>
        <dbReference type="EMBL" id="KAF9415916.1"/>
    </source>
</evidence>
<dbReference type="Gene3D" id="1.25.10.10">
    <property type="entry name" value="Leucine-rich Repeat Variant"/>
    <property type="match status" value="1"/>
</dbReference>
<dbReference type="Pfam" id="PF25574">
    <property type="entry name" value="TPR_IMB1"/>
    <property type="match status" value="1"/>
</dbReference>
<organism evidence="7 8">
    <name type="scientific">Spodoptera exigua</name>
    <name type="common">Beet armyworm</name>
    <name type="synonym">Noctua fulgens</name>
    <dbReference type="NCBI Taxonomy" id="7107"/>
    <lineage>
        <taxon>Eukaryota</taxon>
        <taxon>Metazoa</taxon>
        <taxon>Ecdysozoa</taxon>
        <taxon>Arthropoda</taxon>
        <taxon>Hexapoda</taxon>
        <taxon>Insecta</taxon>
        <taxon>Pterygota</taxon>
        <taxon>Neoptera</taxon>
        <taxon>Endopterygota</taxon>
        <taxon>Lepidoptera</taxon>
        <taxon>Glossata</taxon>
        <taxon>Ditrysia</taxon>
        <taxon>Noctuoidea</taxon>
        <taxon>Noctuidae</taxon>
        <taxon>Amphipyrinae</taxon>
        <taxon>Spodoptera</taxon>
    </lineage>
</organism>
<evidence type="ECO:0000313" key="8">
    <source>
        <dbReference type="Proteomes" id="UP000648187"/>
    </source>
</evidence>
<proteinExistence type="predicted"/>
<dbReference type="EMBL" id="JACKWZ010000099">
    <property type="protein sequence ID" value="KAF9415916.1"/>
    <property type="molecule type" value="Genomic_DNA"/>
</dbReference>
<accession>A0A835GGQ9</accession>
<sequence>MRKKAGGVQEDALMAVSTLVEVLGEGFLKYMDAFKRYLYVGLKNHQEYQVCIAAVGLTGDICRALKSKILSVFGDIAISIGPNFAKYFDVVMQMLLQASNAQVDRNDYDMVEYLGQLRESVLEAYTGIIQGLKGPTGEVRSDVALVEPHVPAIVTFMMQVACEPERTEGHMSVIAGLTGDLCMVFGQRVLPLLETRPLLDLLQAARRSRTPRTKALANWATKEMRKVKHQTPLTS</sequence>
<dbReference type="InterPro" id="IPR011989">
    <property type="entry name" value="ARM-like"/>
</dbReference>